<dbReference type="Gene3D" id="2.60.40.1880">
    <property type="entry name" value="Invasion associated locus B (IalB) protein"/>
    <property type="match status" value="1"/>
</dbReference>
<name>A0ABU5NBY1_9RICK</name>
<dbReference type="InterPro" id="IPR010642">
    <property type="entry name" value="Invasion_prot_B"/>
</dbReference>
<organism evidence="1 2">
    <name type="scientific">Candidatus Megaera venefica</name>
    <dbReference type="NCBI Taxonomy" id="2055910"/>
    <lineage>
        <taxon>Bacteria</taxon>
        <taxon>Pseudomonadati</taxon>
        <taxon>Pseudomonadota</taxon>
        <taxon>Alphaproteobacteria</taxon>
        <taxon>Rickettsiales</taxon>
        <taxon>Rickettsiaceae</taxon>
        <taxon>Candidatus Megaera</taxon>
    </lineage>
</organism>
<comment type="caution">
    <text evidence="1">The sequence shown here is derived from an EMBL/GenBank/DDBJ whole genome shotgun (WGS) entry which is preliminary data.</text>
</comment>
<dbReference type="InterPro" id="IPR038696">
    <property type="entry name" value="IalB_sf"/>
</dbReference>
<protein>
    <submittedName>
        <fullName evidence="1">Invasion associated locus B family protein</fullName>
    </submittedName>
</protein>
<sequence length="179" mass="19490">MKTNTKQIAFVVIGLLIVTAVFTFSKLNMASAAKTDGKKFDDWMVSCKPADEKTNTPEMCLLNQQVNVTQEDKTQQPMALYQIGYFGPQKELKLIQTLPLGIRIEAGTSIISSKKLIAPGKYTTCIASGCQAVVPLSDADLKALLSNSENAVAFMNLEGKQLTLPLSIKGLEEGLNYIK</sequence>
<keyword evidence="2" id="KW-1185">Reference proteome</keyword>
<dbReference type="Pfam" id="PF06776">
    <property type="entry name" value="IalB"/>
    <property type="match status" value="1"/>
</dbReference>
<dbReference type="EMBL" id="JARJFB010000034">
    <property type="protein sequence ID" value="MEA0970654.1"/>
    <property type="molecule type" value="Genomic_DNA"/>
</dbReference>
<dbReference type="RefSeq" id="WP_322776556.1">
    <property type="nucleotide sequence ID" value="NZ_JARJFB010000034.1"/>
</dbReference>
<reference evidence="1 2" key="1">
    <citation type="submission" date="2023-03" db="EMBL/GenBank/DDBJ databases">
        <title>Host association and intracellularity evolved multiple times independently in the Rickettsiales.</title>
        <authorList>
            <person name="Castelli M."/>
            <person name="Nardi T."/>
            <person name="Gammuto L."/>
            <person name="Bellinzona G."/>
            <person name="Sabaneyeva E."/>
            <person name="Potekhin A."/>
            <person name="Serra V."/>
            <person name="Petroni G."/>
            <person name="Sassera D."/>
        </authorList>
    </citation>
    <scope>NUCLEOTIDE SEQUENCE [LARGE SCALE GENOMIC DNA]</scope>
    <source>
        <strain evidence="1 2">Sr 2-6</strain>
    </source>
</reference>
<gene>
    <name evidence="1" type="ORF">Megvenef_00621</name>
</gene>
<accession>A0ABU5NBY1</accession>
<evidence type="ECO:0000313" key="2">
    <source>
        <dbReference type="Proteomes" id="UP001291687"/>
    </source>
</evidence>
<evidence type="ECO:0000313" key="1">
    <source>
        <dbReference type="EMBL" id="MEA0970654.1"/>
    </source>
</evidence>
<proteinExistence type="predicted"/>
<dbReference type="Proteomes" id="UP001291687">
    <property type="component" value="Unassembled WGS sequence"/>
</dbReference>